<feature type="chain" id="PRO_5037982580" evidence="1">
    <location>
        <begin position="32"/>
        <end position="127"/>
    </location>
</feature>
<dbReference type="AlphaFoldDB" id="A0A953M3K1"/>
<name>A0A953M3K1_9BACT</name>
<proteinExistence type="predicted"/>
<dbReference type="Proteomes" id="UP000705867">
    <property type="component" value="Unassembled WGS sequence"/>
</dbReference>
<organism evidence="2 3">
    <name type="scientific">Candidatus Nitrobium versatile</name>
    <dbReference type="NCBI Taxonomy" id="2884831"/>
    <lineage>
        <taxon>Bacteria</taxon>
        <taxon>Pseudomonadati</taxon>
        <taxon>Nitrospirota</taxon>
        <taxon>Nitrospiria</taxon>
        <taxon>Nitrospirales</taxon>
        <taxon>Nitrospiraceae</taxon>
        <taxon>Candidatus Nitrobium</taxon>
    </lineage>
</organism>
<comment type="caution">
    <text evidence="2">The sequence shown here is derived from an EMBL/GenBank/DDBJ whole genome shotgun (WGS) entry which is preliminary data.</text>
</comment>
<gene>
    <name evidence="2" type="ORF">K8I29_19225</name>
</gene>
<accession>A0A953M3K1</accession>
<reference evidence="2" key="1">
    <citation type="journal article" date="2021" name="bioRxiv">
        <title>Unraveling nitrogen, sulfur and carbon metabolic pathways and microbial community transcriptional responses to substrate deprivation and toxicity stresses in a bioreactor mimicking anoxic brackish coastal sediment conditions.</title>
        <authorList>
            <person name="Martins P.D."/>
            <person name="Echeveste M.J."/>
            <person name="Arshad A."/>
            <person name="Kurth J."/>
            <person name="Ouboter H."/>
            <person name="Jetten M.S.M."/>
            <person name="Welte C.U."/>
        </authorList>
    </citation>
    <scope>NUCLEOTIDE SEQUENCE</scope>
    <source>
        <strain evidence="2">MAG_39</strain>
    </source>
</reference>
<sequence length="127" mass="14481">MKWTNIVKGRIVFLIVPVIFMLLGLSQNANASPQAEAVQVKGIDEARALAFLQRAYFSLEQALYYAEKSRNAKVLPSFDFERFMADVELIRKDLGVYLYPRNEKLSGEALPFKIDGDYFLNDIINAK</sequence>
<evidence type="ECO:0000313" key="3">
    <source>
        <dbReference type="Proteomes" id="UP000705867"/>
    </source>
</evidence>
<dbReference type="EMBL" id="JAIOIV010000148">
    <property type="protein sequence ID" value="MBZ0158334.1"/>
    <property type="molecule type" value="Genomic_DNA"/>
</dbReference>
<feature type="signal peptide" evidence="1">
    <location>
        <begin position="1"/>
        <end position="31"/>
    </location>
</feature>
<keyword evidence="1" id="KW-0732">Signal</keyword>
<evidence type="ECO:0000313" key="2">
    <source>
        <dbReference type="EMBL" id="MBZ0158334.1"/>
    </source>
</evidence>
<protein>
    <submittedName>
        <fullName evidence="2">Uncharacterized protein</fullName>
    </submittedName>
</protein>
<reference evidence="2" key="2">
    <citation type="submission" date="2021-08" db="EMBL/GenBank/DDBJ databases">
        <authorList>
            <person name="Dalcin Martins P."/>
        </authorList>
    </citation>
    <scope>NUCLEOTIDE SEQUENCE</scope>
    <source>
        <strain evidence="2">MAG_39</strain>
    </source>
</reference>
<evidence type="ECO:0000256" key="1">
    <source>
        <dbReference type="SAM" id="SignalP"/>
    </source>
</evidence>